<proteinExistence type="predicted"/>
<dbReference type="InterPro" id="IPR008271">
    <property type="entry name" value="Ser/Thr_kinase_AS"/>
</dbReference>
<reference evidence="2 3" key="1">
    <citation type="submission" date="2014-04" db="EMBL/GenBank/DDBJ databases">
        <authorList>
            <consortium name="DOE Joint Genome Institute"/>
            <person name="Kuo A."/>
            <person name="Kohler A."/>
            <person name="Nagy L.G."/>
            <person name="Floudas D."/>
            <person name="Copeland A."/>
            <person name="Barry K.W."/>
            <person name="Cichocki N."/>
            <person name="Veneault-Fourrey C."/>
            <person name="LaButti K."/>
            <person name="Lindquist E.A."/>
            <person name="Lipzen A."/>
            <person name="Lundell T."/>
            <person name="Morin E."/>
            <person name="Murat C."/>
            <person name="Sun H."/>
            <person name="Tunlid A."/>
            <person name="Henrissat B."/>
            <person name="Grigoriev I.V."/>
            <person name="Hibbett D.S."/>
            <person name="Martin F."/>
            <person name="Nordberg H.P."/>
            <person name="Cantor M.N."/>
            <person name="Hua S.X."/>
        </authorList>
    </citation>
    <scope>NUCLEOTIDE SEQUENCE [LARGE SCALE GENOMIC DNA]</scope>
    <source>
        <strain evidence="2 3">Foug A</strain>
    </source>
</reference>
<dbReference type="Gene3D" id="1.10.510.10">
    <property type="entry name" value="Transferase(Phosphotransferase) domain 1"/>
    <property type="match status" value="1"/>
</dbReference>
<evidence type="ECO:0000313" key="2">
    <source>
        <dbReference type="EMBL" id="KIM61181.1"/>
    </source>
</evidence>
<dbReference type="EMBL" id="KN822054">
    <property type="protein sequence ID" value="KIM61181.1"/>
    <property type="molecule type" value="Genomic_DNA"/>
</dbReference>
<protein>
    <recommendedName>
        <fullName evidence="1">Protein kinase domain-containing protein</fullName>
    </recommendedName>
</protein>
<evidence type="ECO:0000313" key="3">
    <source>
        <dbReference type="Proteomes" id="UP000053989"/>
    </source>
</evidence>
<feature type="domain" description="Protein kinase" evidence="1">
    <location>
        <begin position="1"/>
        <end position="122"/>
    </location>
</feature>
<dbReference type="STRING" id="1036808.A0A0C3DZ97"/>
<reference evidence="3" key="2">
    <citation type="submission" date="2015-01" db="EMBL/GenBank/DDBJ databases">
        <title>Evolutionary Origins and Diversification of the Mycorrhizal Mutualists.</title>
        <authorList>
            <consortium name="DOE Joint Genome Institute"/>
            <consortium name="Mycorrhizal Genomics Consortium"/>
            <person name="Kohler A."/>
            <person name="Kuo A."/>
            <person name="Nagy L.G."/>
            <person name="Floudas D."/>
            <person name="Copeland A."/>
            <person name="Barry K.W."/>
            <person name="Cichocki N."/>
            <person name="Veneault-Fourrey C."/>
            <person name="LaButti K."/>
            <person name="Lindquist E.A."/>
            <person name="Lipzen A."/>
            <person name="Lundell T."/>
            <person name="Morin E."/>
            <person name="Murat C."/>
            <person name="Riley R."/>
            <person name="Ohm R."/>
            <person name="Sun H."/>
            <person name="Tunlid A."/>
            <person name="Henrissat B."/>
            <person name="Grigoriev I.V."/>
            <person name="Hibbett D.S."/>
            <person name="Martin F."/>
        </authorList>
    </citation>
    <scope>NUCLEOTIDE SEQUENCE [LARGE SCALE GENOMIC DNA]</scope>
    <source>
        <strain evidence="3">Foug A</strain>
    </source>
</reference>
<dbReference type="InParanoid" id="A0A0C3DZ97"/>
<dbReference type="GO" id="GO:0004674">
    <property type="term" value="F:protein serine/threonine kinase activity"/>
    <property type="evidence" value="ECO:0007669"/>
    <property type="project" value="TreeGrafter"/>
</dbReference>
<dbReference type="AlphaFoldDB" id="A0A0C3DZ97"/>
<dbReference type="GO" id="GO:0005524">
    <property type="term" value="F:ATP binding"/>
    <property type="evidence" value="ECO:0007669"/>
    <property type="project" value="InterPro"/>
</dbReference>
<dbReference type="HOGENOM" id="CLU_000288_7_18_1"/>
<sequence>REVYVWSKLKHINVAELLGITTAFDHTISIVSPLMSNGNTFDYVQNPDNDPRPLILGIANGLHYLHTFEKRPIVHGDVKGLNVLISGEGQALLTDFRPSFLTNSSFSMSTPGTSPWMAPEML</sequence>
<dbReference type="SUPFAM" id="SSF56112">
    <property type="entry name" value="Protein kinase-like (PK-like)"/>
    <property type="match status" value="1"/>
</dbReference>
<dbReference type="PROSITE" id="PS00108">
    <property type="entry name" value="PROTEIN_KINASE_ST"/>
    <property type="match status" value="1"/>
</dbReference>
<accession>A0A0C3DZ97</accession>
<organism evidence="2 3">
    <name type="scientific">Scleroderma citrinum Foug A</name>
    <dbReference type="NCBI Taxonomy" id="1036808"/>
    <lineage>
        <taxon>Eukaryota</taxon>
        <taxon>Fungi</taxon>
        <taxon>Dikarya</taxon>
        <taxon>Basidiomycota</taxon>
        <taxon>Agaricomycotina</taxon>
        <taxon>Agaricomycetes</taxon>
        <taxon>Agaricomycetidae</taxon>
        <taxon>Boletales</taxon>
        <taxon>Sclerodermatineae</taxon>
        <taxon>Sclerodermataceae</taxon>
        <taxon>Scleroderma</taxon>
    </lineage>
</organism>
<dbReference type="InterPro" id="IPR051681">
    <property type="entry name" value="Ser/Thr_Kinases-Pseudokinases"/>
</dbReference>
<dbReference type="Pfam" id="PF00069">
    <property type="entry name" value="Pkinase"/>
    <property type="match status" value="1"/>
</dbReference>
<feature type="non-terminal residue" evidence="2">
    <location>
        <position position="1"/>
    </location>
</feature>
<dbReference type="InterPro" id="IPR000719">
    <property type="entry name" value="Prot_kinase_dom"/>
</dbReference>
<name>A0A0C3DZ97_9AGAM</name>
<dbReference type="PANTHER" id="PTHR44329">
    <property type="entry name" value="SERINE/THREONINE-PROTEIN KINASE TNNI3K-RELATED"/>
    <property type="match status" value="1"/>
</dbReference>
<gene>
    <name evidence="2" type="ORF">SCLCIDRAFT_49614</name>
</gene>
<evidence type="ECO:0000259" key="1">
    <source>
        <dbReference type="PROSITE" id="PS50011"/>
    </source>
</evidence>
<dbReference type="PROSITE" id="PS50011">
    <property type="entry name" value="PROTEIN_KINASE_DOM"/>
    <property type="match status" value="1"/>
</dbReference>
<dbReference type="Proteomes" id="UP000053989">
    <property type="component" value="Unassembled WGS sequence"/>
</dbReference>
<dbReference type="InterPro" id="IPR011009">
    <property type="entry name" value="Kinase-like_dom_sf"/>
</dbReference>
<feature type="non-terminal residue" evidence="2">
    <location>
        <position position="122"/>
    </location>
</feature>
<dbReference type="OrthoDB" id="4062651at2759"/>
<keyword evidence="3" id="KW-1185">Reference proteome</keyword>